<sequence length="112" mass="13056">MKKRFIGFLVLASFLLMFNTASYATETEEKTTAEVLESAWDEFGLFSFEIGQTDPVITIGMDQSKSDTKLREYLNDNLSEKSKKKYDVVIFKDDINKLKKEHQKYLQEKSRP</sequence>
<reference evidence="2 3" key="1">
    <citation type="submission" date="2018-06" db="EMBL/GenBank/DDBJ databases">
        <title>Complete Genome Sequence of Bacillus velezensis DSYZ, a Plant Growth-Promoting Rhizobacterium with Antifungal Activity.</title>
        <authorList>
            <person name="Du B."/>
            <person name="Ding Y."/>
            <person name="Liu K."/>
            <person name="Yao L."/>
            <person name="Wang C."/>
            <person name="Li H."/>
            <person name="Liu H."/>
        </authorList>
    </citation>
    <scope>NUCLEOTIDE SEQUENCE [LARGE SCALE GENOMIC DNA]</scope>
    <source>
        <strain evidence="2 3">DSYZ</strain>
        <plasmid evidence="3">pdsyz</plasmid>
    </source>
</reference>
<gene>
    <name evidence="2" type="ORF">BVDSYZ_21425</name>
</gene>
<proteinExistence type="predicted"/>
<feature type="chain" id="PRO_5044809738" evidence="1">
    <location>
        <begin position="25"/>
        <end position="112"/>
    </location>
</feature>
<geneLocation type="plasmid" evidence="3">
    <name>pdsyz</name>
</geneLocation>
<dbReference type="EMBL" id="CP030151">
    <property type="protein sequence ID" value="AWX74608.1"/>
    <property type="molecule type" value="Genomic_DNA"/>
</dbReference>
<name>A0ABC8DFW4_BACVE</name>
<keyword evidence="2" id="KW-0614">Plasmid</keyword>
<accession>A0ABC8DFW4</accession>
<feature type="signal peptide" evidence="1">
    <location>
        <begin position="1"/>
        <end position="24"/>
    </location>
</feature>
<evidence type="ECO:0000313" key="2">
    <source>
        <dbReference type="EMBL" id="AWX74608.1"/>
    </source>
</evidence>
<keyword evidence="1" id="KW-0732">Signal</keyword>
<evidence type="ECO:0000313" key="3">
    <source>
        <dbReference type="Proteomes" id="UP000250069"/>
    </source>
</evidence>
<dbReference type="Proteomes" id="UP000250069">
    <property type="component" value="Plasmid pdsyz"/>
</dbReference>
<dbReference type="InterPro" id="IPR058995">
    <property type="entry name" value="YolC/YozM-like"/>
</dbReference>
<evidence type="ECO:0000256" key="1">
    <source>
        <dbReference type="SAM" id="SignalP"/>
    </source>
</evidence>
<dbReference type="GeneID" id="75095913"/>
<protein>
    <submittedName>
        <fullName evidence="2">Uncharacterized protein</fullName>
    </submittedName>
</protein>
<dbReference type="Pfam" id="PF26328">
    <property type="entry name" value="YolC_YozM"/>
    <property type="match status" value="1"/>
</dbReference>
<organism evidence="2 3">
    <name type="scientific">Bacillus velezensis</name>
    <dbReference type="NCBI Taxonomy" id="492670"/>
    <lineage>
        <taxon>Bacteria</taxon>
        <taxon>Bacillati</taxon>
        <taxon>Bacillota</taxon>
        <taxon>Bacilli</taxon>
        <taxon>Bacillales</taxon>
        <taxon>Bacillaceae</taxon>
        <taxon>Bacillus</taxon>
        <taxon>Bacillus amyloliquefaciens group</taxon>
    </lineage>
</organism>
<dbReference type="RefSeq" id="WP_073982236.1">
    <property type="nucleotide sequence ID" value="NZ_CP026611.1"/>
</dbReference>
<dbReference type="AlphaFoldDB" id="A0ABC8DFW4"/>